<reference evidence="1 2" key="1">
    <citation type="submission" date="2024-01" db="EMBL/GenBank/DDBJ databases">
        <title>The genome of the rayed Mediterranean limpet Patella caerulea (Linnaeus, 1758).</title>
        <authorList>
            <person name="Anh-Thu Weber A."/>
            <person name="Halstead-Nussloch G."/>
        </authorList>
    </citation>
    <scope>NUCLEOTIDE SEQUENCE [LARGE SCALE GENOMIC DNA]</scope>
    <source>
        <strain evidence="1">AATW-2023a</strain>
        <tissue evidence="1">Whole specimen</tissue>
    </source>
</reference>
<dbReference type="PANTHER" id="PTHR34415">
    <property type="entry name" value="INTEGRASE CATALYTIC DOMAIN-CONTAINING PROTEIN"/>
    <property type="match status" value="1"/>
</dbReference>
<gene>
    <name evidence="1" type="ORF">SNE40_006022</name>
</gene>
<dbReference type="AlphaFoldDB" id="A0AAN8K1K2"/>
<dbReference type="PANTHER" id="PTHR34415:SF1">
    <property type="entry name" value="INTEGRASE CATALYTIC DOMAIN-CONTAINING PROTEIN"/>
    <property type="match status" value="1"/>
</dbReference>
<evidence type="ECO:0000313" key="2">
    <source>
        <dbReference type="Proteomes" id="UP001347796"/>
    </source>
</evidence>
<name>A0AAN8K1K2_PATCE</name>
<sequence>MSRREAGVARVLNELESFNLGAASTVSSWTDVIATYFLDDDDFVPSSSDSESDSDDPIEVKDLVVDPASKEIKIHYSFDYAQQVHFPSDPWQPGPMYFLTPRKCGLFGVCCEGIPSR</sequence>
<comment type="caution">
    <text evidence="1">The sequence shown here is derived from an EMBL/GenBank/DDBJ whole genome shotgun (WGS) entry which is preliminary data.</text>
</comment>
<proteinExistence type="predicted"/>
<dbReference type="EMBL" id="JAZGQO010000005">
    <property type="protein sequence ID" value="KAK6186744.1"/>
    <property type="molecule type" value="Genomic_DNA"/>
</dbReference>
<keyword evidence="2" id="KW-1185">Reference proteome</keyword>
<evidence type="ECO:0000313" key="1">
    <source>
        <dbReference type="EMBL" id="KAK6186744.1"/>
    </source>
</evidence>
<accession>A0AAN8K1K2</accession>
<protein>
    <submittedName>
        <fullName evidence="1">Uncharacterized protein</fullName>
    </submittedName>
</protein>
<dbReference type="Proteomes" id="UP001347796">
    <property type="component" value="Unassembled WGS sequence"/>
</dbReference>
<organism evidence="1 2">
    <name type="scientific">Patella caerulea</name>
    <name type="common">Rayed Mediterranean limpet</name>
    <dbReference type="NCBI Taxonomy" id="87958"/>
    <lineage>
        <taxon>Eukaryota</taxon>
        <taxon>Metazoa</taxon>
        <taxon>Spiralia</taxon>
        <taxon>Lophotrochozoa</taxon>
        <taxon>Mollusca</taxon>
        <taxon>Gastropoda</taxon>
        <taxon>Patellogastropoda</taxon>
        <taxon>Patelloidea</taxon>
        <taxon>Patellidae</taxon>
        <taxon>Patella</taxon>
    </lineage>
</organism>